<keyword evidence="6 9" id="KW-1133">Transmembrane helix</keyword>
<dbReference type="PANTHER" id="PTHR33228:SF36">
    <property type="entry name" value="PROTEIN GLUTAMINE DUMPER 3"/>
    <property type="match status" value="1"/>
</dbReference>
<dbReference type="GO" id="GO:0080143">
    <property type="term" value="P:regulation of amino acid export"/>
    <property type="evidence" value="ECO:0007669"/>
    <property type="project" value="InterPro"/>
</dbReference>
<accession>A0A8S9L481</accession>
<keyword evidence="3" id="KW-0813">Transport</keyword>
<dbReference type="GO" id="GO:0016020">
    <property type="term" value="C:membrane"/>
    <property type="evidence" value="ECO:0007669"/>
    <property type="project" value="UniProtKB-SubCell"/>
</dbReference>
<evidence type="ECO:0000256" key="8">
    <source>
        <dbReference type="SAM" id="MobiDB-lite"/>
    </source>
</evidence>
<protein>
    <submittedName>
        <fullName evidence="10">Uncharacterized protein</fullName>
    </submittedName>
</protein>
<evidence type="ECO:0000313" key="11">
    <source>
        <dbReference type="Proteomes" id="UP000712281"/>
    </source>
</evidence>
<proteinExistence type="inferred from homology"/>
<evidence type="ECO:0000256" key="6">
    <source>
        <dbReference type="ARBA" id="ARBA00022989"/>
    </source>
</evidence>
<feature type="transmembrane region" description="Helical" evidence="9">
    <location>
        <begin position="33"/>
        <end position="52"/>
    </location>
</feature>
<reference evidence="10" key="1">
    <citation type="submission" date="2019-12" db="EMBL/GenBank/DDBJ databases">
        <title>Genome sequencing and annotation of Brassica cretica.</title>
        <authorList>
            <person name="Studholme D.J."/>
            <person name="Sarris P.F."/>
        </authorList>
    </citation>
    <scope>NUCLEOTIDE SEQUENCE</scope>
    <source>
        <strain evidence="10">PFS-001/15</strain>
        <tissue evidence="10">Leaf</tissue>
    </source>
</reference>
<keyword evidence="5" id="KW-0029">Amino-acid transport</keyword>
<dbReference type="GO" id="GO:0006865">
    <property type="term" value="P:amino acid transport"/>
    <property type="evidence" value="ECO:0007669"/>
    <property type="project" value="UniProtKB-KW"/>
</dbReference>
<dbReference type="Proteomes" id="UP000712281">
    <property type="component" value="Unassembled WGS sequence"/>
</dbReference>
<evidence type="ECO:0000256" key="2">
    <source>
        <dbReference type="ARBA" id="ARBA00009977"/>
    </source>
</evidence>
<evidence type="ECO:0000256" key="3">
    <source>
        <dbReference type="ARBA" id="ARBA00022448"/>
    </source>
</evidence>
<name>A0A8S9L481_BRACR</name>
<evidence type="ECO:0000256" key="1">
    <source>
        <dbReference type="ARBA" id="ARBA00004167"/>
    </source>
</evidence>
<dbReference type="PANTHER" id="PTHR33228">
    <property type="entry name" value="PROTEIN GLUTAMINE DUMPER 4-RELATED"/>
    <property type="match status" value="1"/>
</dbReference>
<comment type="caution">
    <text evidence="10">The sequence shown here is derived from an EMBL/GenBank/DDBJ whole genome shotgun (WGS) entry which is preliminary data.</text>
</comment>
<evidence type="ECO:0000313" key="10">
    <source>
        <dbReference type="EMBL" id="KAF2600962.1"/>
    </source>
</evidence>
<feature type="region of interest" description="Disordered" evidence="8">
    <location>
        <begin position="1"/>
        <end position="23"/>
    </location>
</feature>
<comment type="subcellular location">
    <subcellularLocation>
        <location evidence="1">Membrane</location>
        <topology evidence="1">Single-pass membrane protein</topology>
    </subcellularLocation>
</comment>
<keyword evidence="4 9" id="KW-0812">Transmembrane</keyword>
<evidence type="ECO:0000256" key="4">
    <source>
        <dbReference type="ARBA" id="ARBA00022692"/>
    </source>
</evidence>
<keyword evidence="7 9" id="KW-0472">Membrane</keyword>
<dbReference type="InterPro" id="IPR040359">
    <property type="entry name" value="GDU"/>
</dbReference>
<gene>
    <name evidence="10" type="ORF">F2Q68_00007936</name>
</gene>
<dbReference type="EMBL" id="QGKW02000717">
    <property type="protein sequence ID" value="KAF2600962.1"/>
    <property type="molecule type" value="Genomic_DNA"/>
</dbReference>
<evidence type="ECO:0000256" key="7">
    <source>
        <dbReference type="ARBA" id="ARBA00023136"/>
    </source>
</evidence>
<sequence length="251" mass="27648">MEGRQYYPPRETVDGNRTTVGGPHSPWHSPVPYLFGGLAAMLGLIAFALLILGCSYWRLSGYFDGEENQSRDSDLEAGDMKPDKAVKAVALPEKFLVIMAGDVNPTYLATPVEKSCTCDDDEDEEGGDDVKGNDQVLHSGIATSLRDVALASFALHGFDTRRTHLSLSWSLRFSKVVDGMLGPERVRYLAARGRSGTERVSYLAPVGRSTLHSSRAGASGRFRTSLHFPFRQDDHFLLLKIPNVSKYLQKP</sequence>
<evidence type="ECO:0000256" key="9">
    <source>
        <dbReference type="SAM" id="Phobius"/>
    </source>
</evidence>
<comment type="similarity">
    <text evidence="2">Belongs to the GLUTAMINE DUMPER 1 (TC 9.B.60) family.</text>
</comment>
<organism evidence="10 11">
    <name type="scientific">Brassica cretica</name>
    <name type="common">Mustard</name>
    <dbReference type="NCBI Taxonomy" id="69181"/>
    <lineage>
        <taxon>Eukaryota</taxon>
        <taxon>Viridiplantae</taxon>
        <taxon>Streptophyta</taxon>
        <taxon>Embryophyta</taxon>
        <taxon>Tracheophyta</taxon>
        <taxon>Spermatophyta</taxon>
        <taxon>Magnoliopsida</taxon>
        <taxon>eudicotyledons</taxon>
        <taxon>Gunneridae</taxon>
        <taxon>Pentapetalae</taxon>
        <taxon>rosids</taxon>
        <taxon>malvids</taxon>
        <taxon>Brassicales</taxon>
        <taxon>Brassicaceae</taxon>
        <taxon>Brassiceae</taxon>
        <taxon>Brassica</taxon>
    </lineage>
</organism>
<evidence type="ECO:0000256" key="5">
    <source>
        <dbReference type="ARBA" id="ARBA00022970"/>
    </source>
</evidence>
<dbReference type="AlphaFoldDB" id="A0A8S9L481"/>